<evidence type="ECO:0000256" key="6">
    <source>
        <dbReference type="PROSITE-ProRule" id="PRU00176"/>
    </source>
</evidence>
<comment type="similarity">
    <text evidence="1">Belongs to the RRM IMP/VICKZ family.</text>
</comment>
<name>A0ABP0LGN3_9DINO</name>
<proteinExistence type="inferred from homology"/>
<dbReference type="Pfam" id="PF00013">
    <property type="entry name" value="KH_1"/>
    <property type="match status" value="2"/>
</dbReference>
<comment type="caution">
    <text evidence="10">The sequence shown here is derived from an EMBL/GenBank/DDBJ whole genome shotgun (WGS) entry which is preliminary data.</text>
</comment>
<feature type="region of interest" description="Disordered" evidence="7">
    <location>
        <begin position="1"/>
        <end position="23"/>
    </location>
</feature>
<evidence type="ECO:0000256" key="4">
    <source>
        <dbReference type="ARBA" id="ARBA00022845"/>
    </source>
</evidence>
<keyword evidence="4" id="KW-0810">Translation regulation</keyword>
<evidence type="ECO:0000256" key="7">
    <source>
        <dbReference type="SAM" id="MobiDB-lite"/>
    </source>
</evidence>
<dbReference type="Gene3D" id="3.30.1370.10">
    <property type="entry name" value="K Homology domain, type 1"/>
    <property type="match status" value="2"/>
</dbReference>
<feature type="compositionally biased region" description="Basic and acidic residues" evidence="7">
    <location>
        <begin position="1"/>
        <end position="11"/>
    </location>
</feature>
<feature type="domain" description="RRM" evidence="8">
    <location>
        <begin position="244"/>
        <end position="318"/>
    </location>
</feature>
<reference evidence="10 11" key="1">
    <citation type="submission" date="2024-02" db="EMBL/GenBank/DDBJ databases">
        <authorList>
            <person name="Chen Y."/>
            <person name="Shah S."/>
            <person name="Dougan E. K."/>
            <person name="Thang M."/>
            <person name="Chan C."/>
        </authorList>
    </citation>
    <scope>NUCLEOTIDE SEQUENCE [LARGE SCALE GENOMIC DNA]</scope>
</reference>
<evidence type="ECO:0000256" key="3">
    <source>
        <dbReference type="ARBA" id="ARBA00022816"/>
    </source>
</evidence>
<dbReference type="InterPro" id="IPR000504">
    <property type="entry name" value="RRM_dom"/>
</dbReference>
<dbReference type="SUPFAM" id="SSF54791">
    <property type="entry name" value="Eukaryotic type KH-domain (KH-domain type I)"/>
    <property type="match status" value="2"/>
</dbReference>
<evidence type="ECO:0000313" key="9">
    <source>
        <dbReference type="EMBL" id="CAK9036931.1"/>
    </source>
</evidence>
<feature type="region of interest" description="Disordered" evidence="7">
    <location>
        <begin position="218"/>
        <end position="241"/>
    </location>
</feature>
<dbReference type="EMBL" id="CAXAMN010012113">
    <property type="protein sequence ID" value="CAK9037254.1"/>
    <property type="molecule type" value="Genomic_DNA"/>
</dbReference>
<dbReference type="SMART" id="SM00360">
    <property type="entry name" value="RRM"/>
    <property type="match status" value="1"/>
</dbReference>
<dbReference type="InterPro" id="IPR035979">
    <property type="entry name" value="RBD_domain_sf"/>
</dbReference>
<dbReference type="Gene3D" id="3.30.70.330">
    <property type="match status" value="1"/>
</dbReference>
<sequence>MKRHNDGRLDGRGPPPKRGRGPVSAGTCAFKVLCPDQLVSGVLGPNGQSVRQIQDSSGCHCNFSRRNEYYPNSNLRILVITGATAEEIMTCLDLVLDQVVACCEEERQKLESEGKLGEQDGDFIDVAGDIRVCIAITESAAKGGCDGPDGITRMQEVVGVRLYLEESVHDEHQLVVMAGTREQLQEGLQYFNNLVQAQVQESWFAAWADKTSFWEPGRGGSWSNEALSTGGKPPPDPANSKHRNILFIGGLSQQTDIESLANYFAQYGEILETDVKRDQQSGRSKGFGFVTFASEEPAEACIADMKAHVIDGKTVDVKRYGFSTPPGRSRDGPPQGQRPAPAPREIIRPTSFSESFRDLPSRGNTSGWSGHSGPATHDHYEPAPVRNYSVADDVRWFGGLAETVPPQYLDQDYCITCSLPNAQCGALIGRGGENINEVERKTGTRVQLTKKEENSDHRTLSIIGPLISVYAAHLLVMRNFNEALHRPDPKERQVEELQKQIAVLTQQVDSVSDLVALTM</sequence>
<evidence type="ECO:0000256" key="1">
    <source>
        <dbReference type="ARBA" id="ARBA00009094"/>
    </source>
</evidence>
<feature type="region of interest" description="Disordered" evidence="7">
    <location>
        <begin position="319"/>
        <end position="380"/>
    </location>
</feature>
<organism evidence="10 11">
    <name type="scientific">Durusdinium trenchii</name>
    <dbReference type="NCBI Taxonomy" id="1381693"/>
    <lineage>
        <taxon>Eukaryota</taxon>
        <taxon>Sar</taxon>
        <taxon>Alveolata</taxon>
        <taxon>Dinophyceae</taxon>
        <taxon>Suessiales</taxon>
        <taxon>Symbiodiniaceae</taxon>
        <taxon>Durusdinium</taxon>
    </lineage>
</organism>
<keyword evidence="3" id="KW-0509">mRNA transport</keyword>
<keyword evidence="11" id="KW-1185">Reference proteome</keyword>
<evidence type="ECO:0000313" key="11">
    <source>
        <dbReference type="Proteomes" id="UP001642484"/>
    </source>
</evidence>
<dbReference type="InterPro" id="IPR012677">
    <property type="entry name" value="Nucleotide-bd_a/b_plait_sf"/>
</dbReference>
<dbReference type="InterPro" id="IPR052462">
    <property type="entry name" value="SLIRP/GR-RBP-like"/>
</dbReference>
<dbReference type="InterPro" id="IPR036612">
    <property type="entry name" value="KH_dom_type_1_sf"/>
</dbReference>
<keyword evidence="2" id="KW-0813">Transport</keyword>
<evidence type="ECO:0000313" key="10">
    <source>
        <dbReference type="EMBL" id="CAK9037254.1"/>
    </source>
</evidence>
<dbReference type="PROSITE" id="PS50102">
    <property type="entry name" value="RRM"/>
    <property type="match status" value="1"/>
</dbReference>
<evidence type="ECO:0000256" key="5">
    <source>
        <dbReference type="ARBA" id="ARBA00022884"/>
    </source>
</evidence>
<dbReference type="SUPFAM" id="SSF54928">
    <property type="entry name" value="RNA-binding domain, RBD"/>
    <property type="match status" value="1"/>
</dbReference>
<dbReference type="Pfam" id="PF00076">
    <property type="entry name" value="RRM_1"/>
    <property type="match status" value="1"/>
</dbReference>
<dbReference type="PANTHER" id="PTHR48027">
    <property type="entry name" value="HETEROGENEOUS NUCLEAR RIBONUCLEOPROTEIN 87F-RELATED"/>
    <property type="match status" value="1"/>
</dbReference>
<dbReference type="InterPro" id="IPR004087">
    <property type="entry name" value="KH_dom"/>
</dbReference>
<dbReference type="EMBL" id="CAXAMN010012002">
    <property type="protein sequence ID" value="CAK9036931.1"/>
    <property type="molecule type" value="Genomic_DNA"/>
</dbReference>
<dbReference type="CDD" id="cd00105">
    <property type="entry name" value="KH-I"/>
    <property type="match status" value="1"/>
</dbReference>
<evidence type="ECO:0000256" key="2">
    <source>
        <dbReference type="ARBA" id="ARBA00022448"/>
    </source>
</evidence>
<dbReference type="Proteomes" id="UP001642484">
    <property type="component" value="Unassembled WGS sequence"/>
</dbReference>
<dbReference type="SMART" id="SM00322">
    <property type="entry name" value="KH"/>
    <property type="match status" value="2"/>
</dbReference>
<protein>
    <recommendedName>
        <fullName evidence="8">RRM domain-containing protein</fullName>
    </recommendedName>
</protein>
<keyword evidence="5 6" id="KW-0694">RNA-binding</keyword>
<evidence type="ECO:0000259" key="8">
    <source>
        <dbReference type="PROSITE" id="PS50102"/>
    </source>
</evidence>
<dbReference type="PROSITE" id="PS50084">
    <property type="entry name" value="KH_TYPE_1"/>
    <property type="match status" value="2"/>
</dbReference>
<dbReference type="InterPro" id="IPR004088">
    <property type="entry name" value="KH_dom_type_1"/>
</dbReference>
<gene>
    <name evidence="9" type="ORF">CCMP2556_LOCUS20474</name>
    <name evidence="10" type="ORF">CCMP2556_LOCUS20607</name>
</gene>
<accession>A0ABP0LGN3</accession>